<accession>A0A250IAZ6</accession>
<sequence>MSSAQTVSSRSESSASEYQYNYTYVAPLALAQEVPASQKPTLVWWGQVIAQVLHIASNRLHWVQEQEQRKHGGTAPSTAALSVDLSHVGVGRLELAHLKKLPAPSTLAGKLFGELHEFGEAAELAGKTALLARKAHNQELGSLFDVFKLVLEAITTKPTGRPNSMQDYFNLFTTLPLPAEAPSYEDDATFTWLRVAGFNPLVIRRARTLEDTLGLQDASLSAVLGEGDTVQRALSEGRLYLADYQALARVINGNFPNGPKYGFAPRALFGLPAGSGPRRLRALGIRCGQDASAYPLYTPADGEAWTQAKTTVSVADVNYHEMISHLAHTHLLVDPFVVATHRNLPDEHPVSVLLRPHFEGTLYINYAAHEHLIAPGGDVDMMMAGTIQATQTLAVTALIDDPSFGFNQGMLPNALRQRDVNDPDLDYPYREDAKLLWGAIENWVRAYVGIYYTSDTAVAEDTALQAWAAEVASQNGGRVKGFGEEGIAGKLSTVDYLIQALTMVIFTGSAQHAAVNFAQAGVMTFVPLAPGSAYRAAPPSRADAALNPGLDQYPPLDMAALQLEFLSLLGGVHHTKLGDYPFMWFKNLHVHGHLKAFQEDLERIGATIQERNTQRLFPYPYFIPSAIPQSINI</sequence>
<dbReference type="AlphaFoldDB" id="A0A250IAZ6"/>
<dbReference type="InterPro" id="IPR036226">
    <property type="entry name" value="LipOase_C_sf"/>
</dbReference>
<evidence type="ECO:0000259" key="3">
    <source>
        <dbReference type="PROSITE" id="PS51393"/>
    </source>
</evidence>
<dbReference type="InterPro" id="IPR013819">
    <property type="entry name" value="LipOase_C"/>
</dbReference>
<organism evidence="4 5">
    <name type="scientific">Melittangium boletus DSM 14713</name>
    <dbReference type="NCBI Taxonomy" id="1294270"/>
    <lineage>
        <taxon>Bacteria</taxon>
        <taxon>Pseudomonadati</taxon>
        <taxon>Myxococcota</taxon>
        <taxon>Myxococcia</taxon>
        <taxon>Myxococcales</taxon>
        <taxon>Cystobacterineae</taxon>
        <taxon>Archangiaceae</taxon>
        <taxon>Melittangium</taxon>
    </lineage>
</organism>
<gene>
    <name evidence="4" type="ORF">MEBOL_001824</name>
</gene>
<dbReference type="Gene3D" id="1.20.245.10">
    <property type="entry name" value="Lipoxygenase-1, Domain 5"/>
    <property type="match status" value="1"/>
</dbReference>
<dbReference type="InterPro" id="IPR000907">
    <property type="entry name" value="LipOase"/>
</dbReference>
<dbReference type="Pfam" id="PF00305">
    <property type="entry name" value="Lipoxygenase"/>
    <property type="match status" value="1"/>
</dbReference>
<evidence type="ECO:0000256" key="2">
    <source>
        <dbReference type="ARBA" id="ARBA00023002"/>
    </source>
</evidence>
<evidence type="ECO:0000313" key="4">
    <source>
        <dbReference type="EMBL" id="ATB28378.1"/>
    </source>
</evidence>
<protein>
    <recommendedName>
        <fullName evidence="3">Lipoxygenase domain-containing protein</fullName>
    </recommendedName>
</protein>
<evidence type="ECO:0000256" key="1">
    <source>
        <dbReference type="ARBA" id="ARBA00022723"/>
    </source>
</evidence>
<evidence type="ECO:0000313" key="5">
    <source>
        <dbReference type="Proteomes" id="UP000217289"/>
    </source>
</evidence>
<dbReference type="GO" id="GO:0034440">
    <property type="term" value="P:lipid oxidation"/>
    <property type="evidence" value="ECO:0007669"/>
    <property type="project" value="InterPro"/>
</dbReference>
<dbReference type="EMBL" id="CP022163">
    <property type="protein sequence ID" value="ATB28378.1"/>
    <property type="molecule type" value="Genomic_DNA"/>
</dbReference>
<dbReference type="PRINTS" id="PR00087">
    <property type="entry name" value="LIPOXYGENASE"/>
</dbReference>
<dbReference type="SUPFAM" id="SSF48484">
    <property type="entry name" value="Lipoxigenase"/>
    <property type="match status" value="1"/>
</dbReference>
<proteinExistence type="predicted"/>
<dbReference type="KEGG" id="mbd:MEBOL_001824"/>
<feature type="domain" description="Lipoxygenase" evidence="3">
    <location>
        <begin position="128"/>
        <end position="633"/>
    </location>
</feature>
<keyword evidence="2" id="KW-0560">Oxidoreductase</keyword>
<reference evidence="4 5" key="1">
    <citation type="submission" date="2017-06" db="EMBL/GenBank/DDBJ databases">
        <authorList>
            <person name="Kim H.J."/>
            <person name="Triplett B.A."/>
        </authorList>
    </citation>
    <scope>NUCLEOTIDE SEQUENCE [LARGE SCALE GENOMIC DNA]</scope>
    <source>
        <strain evidence="4 5">DSM 14713</strain>
    </source>
</reference>
<dbReference type="Proteomes" id="UP000217289">
    <property type="component" value="Chromosome"/>
</dbReference>
<name>A0A250IAZ6_9BACT</name>
<dbReference type="Gene3D" id="3.10.450.60">
    <property type="match status" value="1"/>
</dbReference>
<dbReference type="RefSeq" id="WP_157774831.1">
    <property type="nucleotide sequence ID" value="NZ_CP022163.1"/>
</dbReference>
<dbReference type="GO" id="GO:0016702">
    <property type="term" value="F:oxidoreductase activity, acting on single donors with incorporation of molecular oxygen, incorporation of two atoms of oxygen"/>
    <property type="evidence" value="ECO:0007669"/>
    <property type="project" value="InterPro"/>
</dbReference>
<dbReference type="OrthoDB" id="5912511at2"/>
<keyword evidence="5" id="KW-1185">Reference proteome</keyword>
<keyword evidence="1" id="KW-0479">Metal-binding</keyword>
<dbReference type="GO" id="GO:0046872">
    <property type="term" value="F:metal ion binding"/>
    <property type="evidence" value="ECO:0007669"/>
    <property type="project" value="UniProtKB-KW"/>
</dbReference>
<dbReference type="PROSITE" id="PS51393">
    <property type="entry name" value="LIPOXYGENASE_3"/>
    <property type="match status" value="1"/>
</dbReference>
<dbReference type="PANTHER" id="PTHR11771">
    <property type="entry name" value="LIPOXYGENASE"/>
    <property type="match status" value="1"/>
</dbReference>